<evidence type="ECO:0000313" key="2">
    <source>
        <dbReference type="EMBL" id="OGG18959.1"/>
    </source>
</evidence>
<comment type="caution">
    <text evidence="2">The sequence shown here is derived from an EMBL/GenBank/DDBJ whole genome shotgun (WGS) entry which is preliminary data.</text>
</comment>
<evidence type="ECO:0000256" key="1">
    <source>
        <dbReference type="SAM" id="MobiDB-lite"/>
    </source>
</evidence>
<reference evidence="2 3" key="1">
    <citation type="journal article" date="2016" name="Nat. Commun.">
        <title>Thousands of microbial genomes shed light on interconnected biogeochemical processes in an aquifer system.</title>
        <authorList>
            <person name="Anantharaman K."/>
            <person name="Brown C.T."/>
            <person name="Hug L.A."/>
            <person name="Sharon I."/>
            <person name="Castelle C.J."/>
            <person name="Probst A.J."/>
            <person name="Thomas B.C."/>
            <person name="Singh A."/>
            <person name="Wilkins M.J."/>
            <person name="Karaoz U."/>
            <person name="Brodie E.L."/>
            <person name="Williams K.H."/>
            <person name="Hubbard S.S."/>
            <person name="Banfield J.F."/>
        </authorList>
    </citation>
    <scope>NUCLEOTIDE SEQUENCE [LARGE SCALE GENOMIC DNA]</scope>
</reference>
<evidence type="ECO:0000313" key="3">
    <source>
        <dbReference type="Proteomes" id="UP000177871"/>
    </source>
</evidence>
<protein>
    <submittedName>
        <fullName evidence="2">Uncharacterized protein</fullName>
    </submittedName>
</protein>
<sequence>MTGPEFNKGGKATNTAPLIEGGNEKKKRTSASPMEGLGRKDEFGDPQAILMYVLNLGNQTTEGNTAGTK</sequence>
<gene>
    <name evidence="2" type="ORF">A2721_02360</name>
</gene>
<accession>A0A1F6A2R9</accession>
<organism evidence="2 3">
    <name type="scientific">Candidatus Gottesmanbacteria bacterium RIFCSPHIGHO2_01_FULL_47_48</name>
    <dbReference type="NCBI Taxonomy" id="1798381"/>
    <lineage>
        <taxon>Bacteria</taxon>
        <taxon>Candidatus Gottesmaniibacteriota</taxon>
    </lineage>
</organism>
<proteinExistence type="predicted"/>
<dbReference type="AlphaFoldDB" id="A0A1F6A2R9"/>
<dbReference type="EMBL" id="MFJK01000011">
    <property type="protein sequence ID" value="OGG18959.1"/>
    <property type="molecule type" value="Genomic_DNA"/>
</dbReference>
<name>A0A1F6A2R9_9BACT</name>
<feature type="region of interest" description="Disordered" evidence="1">
    <location>
        <begin position="1"/>
        <end position="42"/>
    </location>
</feature>
<dbReference type="Proteomes" id="UP000177871">
    <property type="component" value="Unassembled WGS sequence"/>
</dbReference>